<accession>A0A317G530</accession>
<feature type="compositionally biased region" description="Low complexity" evidence="1">
    <location>
        <begin position="183"/>
        <end position="197"/>
    </location>
</feature>
<feature type="transmembrane region" description="Helical" evidence="2">
    <location>
        <begin position="52"/>
        <end position="73"/>
    </location>
</feature>
<dbReference type="AlphaFoldDB" id="A0A317G530"/>
<keyword evidence="4" id="KW-1185">Reference proteome</keyword>
<dbReference type="Proteomes" id="UP000245488">
    <property type="component" value="Chromosome"/>
</dbReference>
<keyword evidence="2" id="KW-0472">Membrane</keyword>
<feature type="compositionally biased region" description="Acidic residues" evidence="1">
    <location>
        <begin position="118"/>
        <end position="135"/>
    </location>
</feature>
<evidence type="ECO:0000313" key="3">
    <source>
        <dbReference type="EMBL" id="PWT29165.1"/>
    </source>
</evidence>
<keyword evidence="2" id="KW-1133">Transmembrane helix</keyword>
<name>A0A317G530_BUTFI</name>
<evidence type="ECO:0000256" key="1">
    <source>
        <dbReference type="SAM" id="MobiDB-lite"/>
    </source>
</evidence>
<dbReference type="EMBL" id="NXNG01000001">
    <property type="protein sequence ID" value="PWT29165.1"/>
    <property type="molecule type" value="Genomic_DNA"/>
</dbReference>
<dbReference type="RefSeq" id="WP_110074134.1">
    <property type="nucleotide sequence ID" value="NZ_CM009896.1"/>
</dbReference>
<gene>
    <name evidence="3" type="ORF">CPT75_19675</name>
</gene>
<protein>
    <recommendedName>
        <fullName evidence="5">RsgI N-terminal anti-sigma domain-containing protein</fullName>
    </recommendedName>
</protein>
<reference evidence="3 4" key="1">
    <citation type="submission" date="2017-09" db="EMBL/GenBank/DDBJ databases">
        <title>High-quality draft genome sequence of Butyrivibrio fibrisolvens INBov1, isolated from cow rumen.</title>
        <authorList>
            <person name="Rodriguez Hernaez J."/>
            <person name="Rivarola M."/>
            <person name="Paniego N."/>
            <person name="Cravero S."/>
            <person name="Ceron Cucchi M."/>
            <person name="Martinez M.C."/>
        </authorList>
    </citation>
    <scope>NUCLEOTIDE SEQUENCE [LARGE SCALE GENOMIC DNA]</scope>
    <source>
        <strain evidence="3 4">INBov1</strain>
    </source>
</reference>
<organism evidence="3 4">
    <name type="scientific">Butyrivibrio fibrisolvens</name>
    <dbReference type="NCBI Taxonomy" id="831"/>
    <lineage>
        <taxon>Bacteria</taxon>
        <taxon>Bacillati</taxon>
        <taxon>Bacillota</taxon>
        <taxon>Clostridia</taxon>
        <taxon>Lachnospirales</taxon>
        <taxon>Lachnospiraceae</taxon>
        <taxon>Butyrivibrio</taxon>
    </lineage>
</organism>
<evidence type="ECO:0000256" key="2">
    <source>
        <dbReference type="SAM" id="Phobius"/>
    </source>
</evidence>
<keyword evidence="2" id="KW-0812">Transmembrane</keyword>
<feature type="compositionally biased region" description="Low complexity" evidence="1">
    <location>
        <begin position="136"/>
        <end position="147"/>
    </location>
</feature>
<comment type="caution">
    <text evidence="3">The sequence shown here is derived from an EMBL/GenBank/DDBJ whole genome shotgun (WGS) entry which is preliminary data.</text>
</comment>
<evidence type="ECO:0008006" key="5">
    <source>
        <dbReference type="Google" id="ProtNLM"/>
    </source>
</evidence>
<feature type="compositionally biased region" description="Polar residues" evidence="1">
    <location>
        <begin position="91"/>
        <end position="110"/>
    </location>
</feature>
<proteinExistence type="predicted"/>
<evidence type="ECO:0000313" key="4">
    <source>
        <dbReference type="Proteomes" id="UP000245488"/>
    </source>
</evidence>
<sequence>MKGIVLSSDSDNNKTVVLTDEGIVKTINGTFEIGKKVNIRPTSKKGPILKKVSIVLGTCAVLMIFTLGSLYAIGRFSDSDDSSAVSPSQDNSGEVGSTILNDDTSSTAADENNLNESSESEEITDDNSGSEDSSSDSDNTSTDDSNTAAEGTSNIPDAPPSANDGTTPPEIPEGGQDQGPQGGQAPSGQAPDGQQPGTMGEAPATN</sequence>
<feature type="region of interest" description="Disordered" evidence="1">
    <location>
        <begin position="79"/>
        <end position="206"/>
    </location>
</feature>